<dbReference type="InterPro" id="IPR050464">
    <property type="entry name" value="Zeta_carotene_desat/Oxidored"/>
</dbReference>
<evidence type="ECO:0000313" key="2">
    <source>
        <dbReference type="EMBL" id="MCA9390351.1"/>
    </source>
</evidence>
<sequence length="400" mass="46125">MRIAIIGAGFTGLAAGFELSRQGHHVHIFEKNSFVGGLGSGFRDLVDDYPTDWEWDLEQFYHHWFAGDAHIMKLISELGASDQVIQKRPITASWYHDHAYQLDSPMSLLQFSPISMVDRLRTGAFLAAMKLIPNGKFLEHWTAHDVAQKVMGKHAYEVMWEPLLKGKFAEYYTEINLAWLWARIYMRSPKLAYFEGGFQKLATLLSDAITSQRSFVETDVTIQTITKEEDLWKVTTDKNEETFDSIISTTPFPVFTKLFPELPPEYVEQYKSLFGIGAQALVLSLEKEFLPNDIYWLSIHESEWPFLVVAEHTHFMDKKHYGNDNLLYVGDYLPASDPLMQQDKDELLSTFLPYLQKINAGFSRETVKQSWLWRTPYAQPIVKRNHSQHIPPLTTPLPNV</sequence>
<dbReference type="Proteomes" id="UP000701698">
    <property type="component" value="Unassembled WGS sequence"/>
</dbReference>
<dbReference type="AlphaFoldDB" id="A0A955LIB7"/>
<accession>A0A955LIB7</accession>
<dbReference type="GO" id="GO:0016491">
    <property type="term" value="F:oxidoreductase activity"/>
    <property type="evidence" value="ECO:0007669"/>
    <property type="project" value="InterPro"/>
</dbReference>
<reference evidence="2" key="2">
    <citation type="journal article" date="2021" name="Microbiome">
        <title>Successional dynamics and alternative stable states in a saline activated sludge microbial community over 9 years.</title>
        <authorList>
            <person name="Wang Y."/>
            <person name="Ye J."/>
            <person name="Ju F."/>
            <person name="Liu L."/>
            <person name="Boyd J.A."/>
            <person name="Deng Y."/>
            <person name="Parks D.H."/>
            <person name="Jiang X."/>
            <person name="Yin X."/>
            <person name="Woodcroft B.J."/>
            <person name="Tyson G.W."/>
            <person name="Hugenholtz P."/>
            <person name="Polz M.F."/>
            <person name="Zhang T."/>
        </authorList>
    </citation>
    <scope>NUCLEOTIDE SEQUENCE</scope>
    <source>
        <strain evidence="2">HKST-UBA01</strain>
    </source>
</reference>
<reference evidence="2" key="1">
    <citation type="submission" date="2020-04" db="EMBL/GenBank/DDBJ databases">
        <authorList>
            <person name="Zhang T."/>
        </authorList>
    </citation>
    <scope>NUCLEOTIDE SEQUENCE</scope>
    <source>
        <strain evidence="2">HKST-UBA01</strain>
    </source>
</reference>
<organism evidence="2 3">
    <name type="scientific">candidate division WWE3 bacterium</name>
    <dbReference type="NCBI Taxonomy" id="2053526"/>
    <lineage>
        <taxon>Bacteria</taxon>
        <taxon>Katanobacteria</taxon>
    </lineage>
</organism>
<dbReference type="NCBIfam" id="NF005560">
    <property type="entry name" value="PRK07233.1"/>
    <property type="match status" value="1"/>
</dbReference>
<dbReference type="EMBL" id="JAGQKX010000074">
    <property type="protein sequence ID" value="MCA9390351.1"/>
    <property type="molecule type" value="Genomic_DNA"/>
</dbReference>
<feature type="non-terminal residue" evidence="2">
    <location>
        <position position="400"/>
    </location>
</feature>
<comment type="caution">
    <text evidence="2">The sequence shown here is derived from an EMBL/GenBank/DDBJ whole genome shotgun (WGS) entry which is preliminary data.</text>
</comment>
<dbReference type="InterPro" id="IPR002937">
    <property type="entry name" value="Amino_oxidase"/>
</dbReference>
<dbReference type="PANTHER" id="PTHR42923">
    <property type="entry name" value="PROTOPORPHYRINOGEN OXIDASE"/>
    <property type="match status" value="1"/>
</dbReference>
<dbReference type="InterPro" id="IPR036188">
    <property type="entry name" value="FAD/NAD-bd_sf"/>
</dbReference>
<proteinExistence type="predicted"/>
<name>A0A955LIB7_UNCKA</name>
<protein>
    <submittedName>
        <fullName evidence="2">FAD-dependent oxidoreductase</fullName>
    </submittedName>
</protein>
<dbReference type="SUPFAM" id="SSF51905">
    <property type="entry name" value="FAD/NAD(P)-binding domain"/>
    <property type="match status" value="1"/>
</dbReference>
<dbReference type="PRINTS" id="PR00419">
    <property type="entry name" value="ADXRDTASE"/>
</dbReference>
<dbReference type="Gene3D" id="1.10.3110.10">
    <property type="entry name" value="protoporphyrinogen ix oxidase, domain 3"/>
    <property type="match status" value="1"/>
</dbReference>
<evidence type="ECO:0000259" key="1">
    <source>
        <dbReference type="Pfam" id="PF01593"/>
    </source>
</evidence>
<dbReference type="PANTHER" id="PTHR42923:SF46">
    <property type="entry name" value="AMINE OXIDASE"/>
    <property type="match status" value="1"/>
</dbReference>
<dbReference type="Gene3D" id="3.50.50.60">
    <property type="entry name" value="FAD/NAD(P)-binding domain"/>
    <property type="match status" value="1"/>
</dbReference>
<dbReference type="Gene3D" id="3.90.660.20">
    <property type="entry name" value="Protoporphyrinogen oxidase, mitochondrial, domain 2"/>
    <property type="match status" value="1"/>
</dbReference>
<gene>
    <name evidence="2" type="ORF">KC571_03000</name>
</gene>
<evidence type="ECO:0000313" key="3">
    <source>
        <dbReference type="Proteomes" id="UP000701698"/>
    </source>
</evidence>
<feature type="domain" description="Amine oxidase" evidence="1">
    <location>
        <begin position="10"/>
        <end position="400"/>
    </location>
</feature>
<dbReference type="Pfam" id="PF01593">
    <property type="entry name" value="Amino_oxidase"/>
    <property type="match status" value="1"/>
</dbReference>